<organism evidence="5 6">
    <name type="scientific">Actinomadura rudentiformis</name>
    <dbReference type="NCBI Taxonomy" id="359158"/>
    <lineage>
        <taxon>Bacteria</taxon>
        <taxon>Bacillati</taxon>
        <taxon>Actinomycetota</taxon>
        <taxon>Actinomycetes</taxon>
        <taxon>Streptosporangiales</taxon>
        <taxon>Thermomonosporaceae</taxon>
        <taxon>Actinomadura</taxon>
    </lineage>
</organism>
<evidence type="ECO:0000256" key="2">
    <source>
        <dbReference type="PIRSR" id="PIRSR637460-2"/>
    </source>
</evidence>
<feature type="disulfide bond" evidence="2">
    <location>
        <begin position="123"/>
        <end position="149"/>
    </location>
</feature>
<proteinExistence type="predicted"/>
<feature type="transmembrane region" description="Helical" evidence="3">
    <location>
        <begin position="33"/>
        <end position="53"/>
    </location>
</feature>
<accession>A0A6H9YG79</accession>
<dbReference type="PANTHER" id="PTHR37981:SF1">
    <property type="entry name" value="SGNH HYDROLASE-TYPE ESTERASE DOMAIN-CONTAINING PROTEIN"/>
    <property type="match status" value="1"/>
</dbReference>
<dbReference type="Proteomes" id="UP000468735">
    <property type="component" value="Unassembled WGS sequence"/>
</dbReference>
<dbReference type="CDD" id="cd01823">
    <property type="entry name" value="SEST_like"/>
    <property type="match status" value="1"/>
</dbReference>
<keyword evidence="2" id="KW-1015">Disulfide bond</keyword>
<keyword evidence="3" id="KW-0472">Membrane</keyword>
<feature type="active site" evidence="1">
    <location>
        <position position="338"/>
    </location>
</feature>
<dbReference type="InterPro" id="IPR037460">
    <property type="entry name" value="SEST-like"/>
</dbReference>
<dbReference type="GO" id="GO:0019433">
    <property type="term" value="P:triglyceride catabolic process"/>
    <property type="evidence" value="ECO:0007669"/>
    <property type="project" value="TreeGrafter"/>
</dbReference>
<feature type="domain" description="SGNH hydrolase-type esterase" evidence="4">
    <location>
        <begin position="99"/>
        <end position="346"/>
    </location>
</feature>
<dbReference type="Pfam" id="PF13472">
    <property type="entry name" value="Lipase_GDSL_2"/>
    <property type="match status" value="1"/>
</dbReference>
<gene>
    <name evidence="5" type="ORF">F8566_37265</name>
</gene>
<keyword evidence="3" id="KW-0812">Transmembrane</keyword>
<dbReference type="InterPro" id="IPR036514">
    <property type="entry name" value="SGNH_hydro_sf"/>
</dbReference>
<dbReference type="GO" id="GO:0004806">
    <property type="term" value="F:triacylglycerol lipase activity"/>
    <property type="evidence" value="ECO:0007669"/>
    <property type="project" value="TreeGrafter"/>
</dbReference>
<keyword evidence="5" id="KW-0378">Hydrolase</keyword>
<keyword evidence="3" id="KW-1133">Transmembrane helix</keyword>
<dbReference type="InterPro" id="IPR013830">
    <property type="entry name" value="SGNH_hydro"/>
</dbReference>
<evidence type="ECO:0000313" key="6">
    <source>
        <dbReference type="Proteomes" id="UP000468735"/>
    </source>
</evidence>
<feature type="disulfide bond" evidence="2">
    <location>
        <begin position="196"/>
        <end position="206"/>
    </location>
</feature>
<dbReference type="PANTHER" id="PTHR37981">
    <property type="entry name" value="LIPASE 2"/>
    <property type="match status" value="1"/>
</dbReference>
<evidence type="ECO:0000259" key="4">
    <source>
        <dbReference type="Pfam" id="PF13472"/>
    </source>
</evidence>
<sequence length="367" mass="39148">MALDPEEAPGRGSVRDLVTGLPARARDRFGDRALALGLLVGLILVMVVPLVALPAVRCETFGDGNGCKPKFQEPRAEPIRAGAAQVSPVQVALQGSYVALGDSYSAGVGADLTAADLNPLNRCHRTGQAYYHEVAKAFRFARGSAFWACSGAKTGDVMRGKSGEPPQIDRVDQNTSLVTISIGGNDVGFSKVLAGCVIKLPWSKNCEEQGRDIASRMATLRQELPGVLEEIRTRAPRARVIVLGYPRAFKESSGSDGDNISVADQQWLNGRARDLNELIRQAVTEADARIAATRAPGSVEFVDAYSAFAGHEVGTADPYMNGLAVNLSALAPESRSYHPTANGYKALARLFIDQVNRGPGRPLNPPR</sequence>
<name>A0A6H9YG79_9ACTN</name>
<dbReference type="AlphaFoldDB" id="A0A6H9YG79"/>
<dbReference type="OrthoDB" id="5503950at2"/>
<dbReference type="EMBL" id="WBMT01000021">
    <property type="protein sequence ID" value="KAB2342791.1"/>
    <property type="molecule type" value="Genomic_DNA"/>
</dbReference>
<dbReference type="Gene3D" id="3.40.50.1110">
    <property type="entry name" value="SGNH hydrolase"/>
    <property type="match status" value="1"/>
</dbReference>
<comment type="caution">
    <text evidence="5">The sequence shown here is derived from an EMBL/GenBank/DDBJ whole genome shotgun (WGS) entry which is preliminary data.</text>
</comment>
<evidence type="ECO:0000256" key="1">
    <source>
        <dbReference type="PIRSR" id="PIRSR637460-1"/>
    </source>
</evidence>
<dbReference type="SUPFAM" id="SSF52266">
    <property type="entry name" value="SGNH hydrolase"/>
    <property type="match status" value="1"/>
</dbReference>
<evidence type="ECO:0000256" key="3">
    <source>
        <dbReference type="SAM" id="Phobius"/>
    </source>
</evidence>
<keyword evidence="6" id="KW-1185">Reference proteome</keyword>
<evidence type="ECO:0000313" key="5">
    <source>
        <dbReference type="EMBL" id="KAB2342791.1"/>
    </source>
</evidence>
<reference evidence="5 6" key="1">
    <citation type="submission" date="2019-09" db="EMBL/GenBank/DDBJ databases">
        <title>Actinomadura physcomitrii sp. nov., a novel actinomycete isolated from moss [Physcomitrium sphaericum (Ludw) Fuernr].</title>
        <authorList>
            <person name="Zhuang X."/>
            <person name="Liu C."/>
        </authorList>
    </citation>
    <scope>NUCLEOTIDE SEQUENCE [LARGE SCALE GENOMIC DNA]</scope>
    <source>
        <strain evidence="5 6">HMC1</strain>
    </source>
</reference>
<protein>
    <submittedName>
        <fullName evidence="5">SGNH/GDSL hydrolase family protein</fullName>
    </submittedName>
</protein>
<feature type="active site" description="Nucleophile" evidence="1">
    <location>
        <position position="103"/>
    </location>
</feature>